<accession>A0ACC0USC4</accession>
<gene>
    <name evidence="1" type="ORF">N3K66_008797</name>
</gene>
<dbReference type="EMBL" id="CM047948">
    <property type="protein sequence ID" value="KAI9896625.1"/>
    <property type="molecule type" value="Genomic_DNA"/>
</dbReference>
<sequence length="293" mass="31656">MPSNPETDRHPGTAPRRVRPMGRTAVADSRDNLPSVLAHRAADDDDVDDPGGPRTNVYAELQGHTWGSHIGIGTCAPEGEALASEMLRQVAACRGPGTEVVIEAHPLGPRPSPRWPGREPAYYISGVAFSRPDPVGAALLSGPNPPSRSRSRLRTTLCSPRAALLHTRPTLPRCTQAPAALPSPSPPPRPRLRVLGRTADSGRRHPPPGEQEGQGEGPALLYTEADPLDTETDLPEDETYSPCDDADEEKKDDEDEANAMEEEMSLLREEGDWWEVQKSALQAEIGSRGLAIY</sequence>
<name>A0ACC0USC4_9HYPO</name>
<keyword evidence="2" id="KW-1185">Reference proteome</keyword>
<organism evidence="1 2">
    <name type="scientific">Trichothecium roseum</name>
    <dbReference type="NCBI Taxonomy" id="47278"/>
    <lineage>
        <taxon>Eukaryota</taxon>
        <taxon>Fungi</taxon>
        <taxon>Dikarya</taxon>
        <taxon>Ascomycota</taxon>
        <taxon>Pezizomycotina</taxon>
        <taxon>Sordariomycetes</taxon>
        <taxon>Hypocreomycetidae</taxon>
        <taxon>Hypocreales</taxon>
        <taxon>Hypocreales incertae sedis</taxon>
        <taxon>Trichothecium</taxon>
    </lineage>
</organism>
<reference evidence="1" key="1">
    <citation type="submission" date="2022-10" db="EMBL/GenBank/DDBJ databases">
        <title>Complete Genome of Trichothecium roseum strain YXFP-22015, a Plant Pathogen Isolated from Citrus.</title>
        <authorList>
            <person name="Wang Y."/>
            <person name="Zhu L."/>
        </authorList>
    </citation>
    <scope>NUCLEOTIDE SEQUENCE</scope>
    <source>
        <strain evidence="1">YXFP-22015</strain>
    </source>
</reference>
<evidence type="ECO:0000313" key="2">
    <source>
        <dbReference type="Proteomes" id="UP001163324"/>
    </source>
</evidence>
<evidence type="ECO:0000313" key="1">
    <source>
        <dbReference type="EMBL" id="KAI9896625.1"/>
    </source>
</evidence>
<protein>
    <submittedName>
        <fullName evidence="1">Uncharacterized protein</fullName>
    </submittedName>
</protein>
<comment type="caution">
    <text evidence="1">The sequence shown here is derived from an EMBL/GenBank/DDBJ whole genome shotgun (WGS) entry which is preliminary data.</text>
</comment>
<dbReference type="Proteomes" id="UP001163324">
    <property type="component" value="Chromosome 9"/>
</dbReference>
<proteinExistence type="predicted"/>